<feature type="transmembrane region" description="Helical" evidence="7">
    <location>
        <begin position="9"/>
        <end position="27"/>
    </location>
</feature>
<feature type="transmembrane region" description="Helical" evidence="7">
    <location>
        <begin position="143"/>
        <end position="168"/>
    </location>
</feature>
<dbReference type="AlphaFoldDB" id="H5SB23"/>
<keyword evidence="2 7" id="KW-0813">Transport</keyword>
<evidence type="ECO:0000256" key="4">
    <source>
        <dbReference type="ARBA" id="ARBA00022692"/>
    </source>
</evidence>
<keyword evidence="3" id="KW-1003">Cell membrane</keyword>
<evidence type="ECO:0000259" key="8">
    <source>
        <dbReference type="PROSITE" id="PS50928"/>
    </source>
</evidence>
<evidence type="ECO:0000256" key="2">
    <source>
        <dbReference type="ARBA" id="ARBA00022448"/>
    </source>
</evidence>
<protein>
    <submittedName>
        <fullName evidence="10">Peptide/nickel transport system permease protein</fullName>
    </submittedName>
</protein>
<organism evidence="10">
    <name type="scientific">uncultured Acetothermia bacterium</name>
    <dbReference type="NCBI Taxonomy" id="236499"/>
    <lineage>
        <taxon>Bacteria</taxon>
        <taxon>Candidatus Bipolaricaulota</taxon>
        <taxon>environmental samples</taxon>
    </lineage>
</organism>
<evidence type="ECO:0000256" key="3">
    <source>
        <dbReference type="ARBA" id="ARBA00022475"/>
    </source>
</evidence>
<dbReference type="EMBL" id="AP011634">
    <property type="protein sequence ID" value="BAL52609.1"/>
    <property type="molecule type" value="Genomic_DNA"/>
</dbReference>
<feature type="domain" description="ABC transmembrane type-1" evidence="8">
    <location>
        <begin position="104"/>
        <end position="341"/>
    </location>
</feature>
<gene>
    <name evidence="9" type="ORF">HGMM_F01H03C11</name>
    <name evidence="10" type="ORF">HGMM_F06F06C04</name>
</gene>
<dbReference type="Gene3D" id="1.10.3720.10">
    <property type="entry name" value="MetI-like"/>
    <property type="match status" value="1"/>
</dbReference>
<evidence type="ECO:0000313" key="9">
    <source>
        <dbReference type="EMBL" id="BAL52609.1"/>
    </source>
</evidence>
<dbReference type="PANTHER" id="PTHR43163:SF6">
    <property type="entry name" value="DIPEPTIDE TRANSPORT SYSTEM PERMEASE PROTEIN DPPB-RELATED"/>
    <property type="match status" value="1"/>
</dbReference>
<proteinExistence type="inferred from homology"/>
<dbReference type="Pfam" id="PF19300">
    <property type="entry name" value="BPD_transp_1_N"/>
    <property type="match status" value="1"/>
</dbReference>
<comment type="subcellular location">
    <subcellularLocation>
        <location evidence="1 7">Cell membrane</location>
        <topology evidence="1 7">Multi-pass membrane protein</topology>
    </subcellularLocation>
</comment>
<dbReference type="InterPro" id="IPR000515">
    <property type="entry name" value="MetI-like"/>
</dbReference>
<reference evidence="10" key="1">
    <citation type="journal article" date="2005" name="Environ. Microbiol.">
        <title>Genetic and functional properties of uncultivated thermophilic crenarchaeotes from a subsurface gold mine as revealed by analysis of genome fragments.</title>
        <authorList>
            <person name="Nunoura T."/>
            <person name="Hirayama H."/>
            <person name="Takami H."/>
            <person name="Oida H."/>
            <person name="Nishi S."/>
            <person name="Shimamura S."/>
            <person name="Suzuki Y."/>
            <person name="Inagaki F."/>
            <person name="Takai K."/>
            <person name="Nealson K.H."/>
            <person name="Horikoshi K."/>
        </authorList>
    </citation>
    <scope>NUCLEOTIDE SEQUENCE</scope>
</reference>
<feature type="transmembrane region" description="Helical" evidence="7">
    <location>
        <begin position="318"/>
        <end position="344"/>
    </location>
</feature>
<dbReference type="PANTHER" id="PTHR43163">
    <property type="entry name" value="DIPEPTIDE TRANSPORT SYSTEM PERMEASE PROTEIN DPPB-RELATED"/>
    <property type="match status" value="1"/>
</dbReference>
<dbReference type="PROSITE" id="PS50928">
    <property type="entry name" value="ABC_TM1"/>
    <property type="match status" value="1"/>
</dbReference>
<name>H5SB23_9BACT</name>
<dbReference type="SUPFAM" id="SSF161098">
    <property type="entry name" value="MetI-like"/>
    <property type="match status" value="1"/>
</dbReference>
<keyword evidence="4 7" id="KW-0812">Transmembrane</keyword>
<feature type="transmembrane region" description="Helical" evidence="7">
    <location>
        <begin position="272"/>
        <end position="298"/>
    </location>
</feature>
<keyword evidence="6 7" id="KW-0472">Membrane</keyword>
<accession>H5SB23</accession>
<comment type="similarity">
    <text evidence="7">Belongs to the binding-protein-dependent transport system permease family.</text>
</comment>
<evidence type="ECO:0000256" key="5">
    <source>
        <dbReference type="ARBA" id="ARBA00022989"/>
    </source>
</evidence>
<evidence type="ECO:0000256" key="7">
    <source>
        <dbReference type="RuleBase" id="RU363032"/>
    </source>
</evidence>
<dbReference type="GO" id="GO:0005886">
    <property type="term" value="C:plasma membrane"/>
    <property type="evidence" value="ECO:0007669"/>
    <property type="project" value="UniProtKB-SubCell"/>
</dbReference>
<dbReference type="GO" id="GO:0071916">
    <property type="term" value="F:dipeptide transmembrane transporter activity"/>
    <property type="evidence" value="ECO:0007669"/>
    <property type="project" value="TreeGrafter"/>
</dbReference>
<feature type="transmembrane region" description="Helical" evidence="7">
    <location>
        <begin position="110"/>
        <end position="131"/>
    </location>
</feature>
<dbReference type="Pfam" id="PF00528">
    <property type="entry name" value="BPD_transp_1"/>
    <property type="match status" value="1"/>
</dbReference>
<sequence>MLGFIIRRLLFLPLLWFAITLLTFLLLEPLGPYQRVALFINVNPEQAFGGKLTKEQLQRLIEKYGLDQPAISQYIRWIKQVFQGNFGWSKVAQKPVFEAIRERLPATFELGLYSVLPVVLIAIWLGVLSAVHHNKPLDHSLRFFSITGYSLPTFVFGIFVLMFFYGMLGWFPPGRLSFWAERIVYDSAQFTRYTGLNTIDAILNNRWDIFVDALRHLVLPVLTLSYLSWAGLQRVTRSSMLETLRQDYITTARAKGLTERVVILKHGLRNALIPVTTIAVPTVIGLMLSGVVITETVFNYKGLGLLSVDATLQFDVPMVLGFTLIGTSLIVLTNLLVDILYVFIDPRVRYD</sequence>
<dbReference type="InterPro" id="IPR035906">
    <property type="entry name" value="MetI-like_sf"/>
</dbReference>
<evidence type="ECO:0000256" key="1">
    <source>
        <dbReference type="ARBA" id="ARBA00004651"/>
    </source>
</evidence>
<dbReference type="EMBL" id="AP011656">
    <property type="protein sequence ID" value="BAL53359.1"/>
    <property type="molecule type" value="Genomic_DNA"/>
</dbReference>
<evidence type="ECO:0000256" key="6">
    <source>
        <dbReference type="ARBA" id="ARBA00023136"/>
    </source>
</evidence>
<reference evidence="10" key="2">
    <citation type="journal article" date="2012" name="PLoS ONE">
        <title>A Deeply Branching Thermophilic Bacterium with an Ancient Acetyl-CoA Pathway Dominates a Subsurface Ecosystem.</title>
        <authorList>
            <person name="Takami H."/>
            <person name="Noguchi H."/>
            <person name="Takaki Y."/>
            <person name="Uchiyama I."/>
            <person name="Toyoda A."/>
            <person name="Nishi S."/>
            <person name="Chee G.-J."/>
            <person name="Arai W."/>
            <person name="Nunoura T."/>
            <person name="Itoh T."/>
            <person name="Hattori M."/>
            <person name="Takai K."/>
        </authorList>
    </citation>
    <scope>NUCLEOTIDE SEQUENCE</scope>
</reference>
<dbReference type="CDD" id="cd06261">
    <property type="entry name" value="TM_PBP2"/>
    <property type="match status" value="1"/>
</dbReference>
<evidence type="ECO:0000313" key="10">
    <source>
        <dbReference type="EMBL" id="BAL53359.1"/>
    </source>
</evidence>
<keyword evidence="5 7" id="KW-1133">Transmembrane helix</keyword>
<dbReference type="InterPro" id="IPR045621">
    <property type="entry name" value="BPD_transp_1_N"/>
</dbReference>